<keyword evidence="2" id="KW-1185">Reference proteome</keyword>
<dbReference type="Proteomes" id="UP001157006">
    <property type="component" value="Chromosome 6"/>
</dbReference>
<dbReference type="AlphaFoldDB" id="A0AAV1BB59"/>
<proteinExistence type="predicted"/>
<evidence type="ECO:0000313" key="1">
    <source>
        <dbReference type="EMBL" id="CAI8618903.1"/>
    </source>
</evidence>
<evidence type="ECO:0000313" key="2">
    <source>
        <dbReference type="Proteomes" id="UP001157006"/>
    </source>
</evidence>
<gene>
    <name evidence="1" type="ORF">VFH_VI145520</name>
</gene>
<name>A0AAV1BB59_VICFA</name>
<dbReference type="EMBL" id="OX451741">
    <property type="protein sequence ID" value="CAI8618903.1"/>
    <property type="molecule type" value="Genomic_DNA"/>
</dbReference>
<organism evidence="1 2">
    <name type="scientific">Vicia faba</name>
    <name type="common">Broad bean</name>
    <name type="synonym">Faba vulgaris</name>
    <dbReference type="NCBI Taxonomy" id="3906"/>
    <lineage>
        <taxon>Eukaryota</taxon>
        <taxon>Viridiplantae</taxon>
        <taxon>Streptophyta</taxon>
        <taxon>Embryophyta</taxon>
        <taxon>Tracheophyta</taxon>
        <taxon>Spermatophyta</taxon>
        <taxon>Magnoliopsida</taxon>
        <taxon>eudicotyledons</taxon>
        <taxon>Gunneridae</taxon>
        <taxon>Pentapetalae</taxon>
        <taxon>rosids</taxon>
        <taxon>fabids</taxon>
        <taxon>Fabales</taxon>
        <taxon>Fabaceae</taxon>
        <taxon>Papilionoideae</taxon>
        <taxon>50 kb inversion clade</taxon>
        <taxon>NPAAA clade</taxon>
        <taxon>Hologalegina</taxon>
        <taxon>IRL clade</taxon>
        <taxon>Fabeae</taxon>
        <taxon>Vicia</taxon>
    </lineage>
</organism>
<protein>
    <submittedName>
        <fullName evidence="1">Uncharacterized protein</fullName>
    </submittedName>
</protein>
<accession>A0AAV1BB59</accession>
<reference evidence="1 2" key="1">
    <citation type="submission" date="2023-01" db="EMBL/GenBank/DDBJ databases">
        <authorList>
            <person name="Kreplak J."/>
        </authorList>
    </citation>
    <scope>NUCLEOTIDE SEQUENCE [LARGE SCALE GENOMIC DNA]</scope>
</reference>
<sequence length="121" mass="14496">MAYQNKSYGWSNMHEIYEPAYYPRHHHQKRHVAIYDEPIVETNQSYYVQARRDEIETDQQDTRFGGGRNYNTYESIDQQDTRFGGRNYNGYESVDQEADAFIQHEHRRMAMAKLMSSMKNT</sequence>